<dbReference type="PANTHER" id="PTHR22990">
    <property type="entry name" value="F-BOX ONLY PROTEIN"/>
    <property type="match status" value="1"/>
</dbReference>
<feature type="transmembrane region" description="Helical" evidence="4">
    <location>
        <begin position="424"/>
        <end position="442"/>
    </location>
</feature>
<dbReference type="NCBIfam" id="TIGR04247">
    <property type="entry name" value="NosD_copper_fam"/>
    <property type="match status" value="1"/>
</dbReference>
<dbReference type="Pfam" id="PF05048">
    <property type="entry name" value="NosD"/>
    <property type="match status" value="1"/>
</dbReference>
<reference evidence="6" key="1">
    <citation type="submission" date="2020-06" db="EMBL/GenBank/DDBJ databases">
        <title>A novel thermopfilic bacterium from Erzurum, Turkey.</title>
        <authorList>
            <person name="Adiguzel A."/>
            <person name="Ay H."/>
            <person name="Baltaci M.O."/>
        </authorList>
    </citation>
    <scope>NUCLEOTIDE SEQUENCE</scope>
    <source>
        <strain evidence="6">P2</strain>
    </source>
</reference>
<dbReference type="InterPro" id="IPR026464">
    <property type="entry name" value="NosD_copper_fam"/>
</dbReference>
<dbReference type="NCBIfam" id="TIGR03804">
    <property type="entry name" value="para_beta_helix"/>
    <property type="match status" value="2"/>
</dbReference>
<dbReference type="SMART" id="SM00722">
    <property type="entry name" value="CASH"/>
    <property type="match status" value="2"/>
</dbReference>
<evidence type="ECO:0000256" key="1">
    <source>
        <dbReference type="ARBA" id="ARBA00004906"/>
    </source>
</evidence>
<proteinExistence type="predicted"/>
<dbReference type="SMART" id="SM00710">
    <property type="entry name" value="PbH1"/>
    <property type="match status" value="9"/>
</dbReference>
<dbReference type="PANTHER" id="PTHR22990:SF15">
    <property type="entry name" value="F-BOX ONLY PROTEIN 10"/>
    <property type="match status" value="1"/>
</dbReference>
<dbReference type="InterPro" id="IPR007742">
    <property type="entry name" value="NosD_dom"/>
</dbReference>
<dbReference type="Proteomes" id="UP000625804">
    <property type="component" value="Unassembled WGS sequence"/>
</dbReference>
<gene>
    <name evidence="6" type="primary">nosD</name>
    <name evidence="6" type="ORF">HR057_07760</name>
</gene>
<dbReference type="InterPro" id="IPR006626">
    <property type="entry name" value="PbH1"/>
</dbReference>
<keyword evidence="4" id="KW-0812">Transmembrane</keyword>
<dbReference type="InterPro" id="IPR012334">
    <property type="entry name" value="Pectin_lyas_fold"/>
</dbReference>
<comment type="pathway">
    <text evidence="1">Protein modification; protein ubiquitination.</text>
</comment>
<keyword evidence="4" id="KW-1133">Transmembrane helix</keyword>
<comment type="caution">
    <text evidence="6">The sequence shown here is derived from an EMBL/GenBank/DDBJ whole genome shotgun (WGS) entry which is preliminary data.</text>
</comment>
<evidence type="ECO:0000313" key="6">
    <source>
        <dbReference type="EMBL" id="NSL51663.1"/>
    </source>
</evidence>
<feature type="domain" description="Carbohydrate-binding/sugar hydrolysis" evidence="5">
    <location>
        <begin position="191"/>
        <end position="353"/>
    </location>
</feature>
<dbReference type="InterPro" id="IPR022441">
    <property type="entry name" value="Para_beta_helix_rpt-2"/>
</dbReference>
<dbReference type="InterPro" id="IPR051550">
    <property type="entry name" value="SCF-Subunits/Alg-Epimerases"/>
</dbReference>
<sequence>MRKFFFFLFAIINLYFFSNDVASAEKITVDPHSNLQSIIDNAEEGDVVVVKKGHYHGNLVIDKPVELIGEQGAVIVGEGTGNVIEIAAPNVTISNFIIKNSGKKDDNSGIFIRSSNNVIKNNTLKNVHFGIYIQKGHHNEIVDNSITGYNGHFSQKGNGIHLFYAEGTKLIGNKINSVQDGVYFDFAIDTLLQKNYVEGSRYAYHVMYAKNGVINENIAMKNITGLMIMGAKDFEVQNNVVTENLDFRGHGILIFDSDRIQVLNNYVTFNNTGISMQDARSCTIEGNVFAGNYIGLDLKNKNEGNTMIKNNFVGNIMQTKIFTKVEPMDADGQGNYWDDYTGIDFDGDGIGEIPYESGKLFDKLVEKNPMLQFFFESPAIKLWASIEKIFPAFSGDKGMDRFPYVHPVKHIGENDLDVQLEGKVWALFAGLIMISIGSVIFYRGRALK</sequence>
<dbReference type="Gene3D" id="2.160.20.10">
    <property type="entry name" value="Single-stranded right-handed beta-helix, Pectin lyase-like"/>
    <property type="match status" value="1"/>
</dbReference>
<evidence type="ECO:0000256" key="3">
    <source>
        <dbReference type="ARBA" id="ARBA00022786"/>
    </source>
</evidence>
<dbReference type="InterPro" id="IPR006633">
    <property type="entry name" value="Carb-bd_sugar_hydrolysis-dom"/>
</dbReference>
<evidence type="ECO:0000256" key="2">
    <source>
        <dbReference type="ARBA" id="ARBA00022737"/>
    </source>
</evidence>
<dbReference type="RefSeq" id="WP_173730869.1">
    <property type="nucleotide sequence ID" value="NZ_JABTTE010000008.1"/>
</dbReference>
<dbReference type="InterPro" id="IPR011050">
    <property type="entry name" value="Pectin_lyase_fold/virulence"/>
</dbReference>
<keyword evidence="2" id="KW-0677">Repeat</keyword>
<dbReference type="SUPFAM" id="SSF51126">
    <property type="entry name" value="Pectin lyase-like"/>
    <property type="match status" value="1"/>
</dbReference>
<keyword evidence="7" id="KW-1185">Reference proteome</keyword>
<keyword evidence="4" id="KW-0472">Membrane</keyword>
<evidence type="ECO:0000256" key="4">
    <source>
        <dbReference type="SAM" id="Phobius"/>
    </source>
</evidence>
<feature type="domain" description="Carbohydrate-binding/sugar hydrolysis" evidence="5">
    <location>
        <begin position="42"/>
        <end position="185"/>
    </location>
</feature>
<dbReference type="EMBL" id="JABTTE010000008">
    <property type="protein sequence ID" value="NSL51663.1"/>
    <property type="molecule type" value="Genomic_DNA"/>
</dbReference>
<name>A0A8J8GFW2_9BACI</name>
<organism evidence="6 7">
    <name type="scientific">Calidifontibacillus erzurumensis</name>
    <dbReference type="NCBI Taxonomy" id="2741433"/>
    <lineage>
        <taxon>Bacteria</taxon>
        <taxon>Bacillati</taxon>
        <taxon>Bacillota</taxon>
        <taxon>Bacilli</taxon>
        <taxon>Bacillales</taxon>
        <taxon>Bacillaceae</taxon>
        <taxon>Calidifontibacillus/Schinkia group</taxon>
        <taxon>Calidifontibacillus</taxon>
    </lineage>
</organism>
<keyword evidence="3" id="KW-0833">Ubl conjugation pathway</keyword>
<evidence type="ECO:0000259" key="5">
    <source>
        <dbReference type="SMART" id="SM00722"/>
    </source>
</evidence>
<evidence type="ECO:0000313" key="7">
    <source>
        <dbReference type="Proteomes" id="UP000625804"/>
    </source>
</evidence>
<dbReference type="AlphaFoldDB" id="A0A8J8GFW2"/>
<accession>A0A8J8GFW2</accession>
<protein>
    <submittedName>
        <fullName evidence="6">Nitrous oxide reductase family maturation protein NosD</fullName>
    </submittedName>
</protein>